<organism evidence="1 2">
    <name type="scientific">Kingdonia uniflora</name>
    <dbReference type="NCBI Taxonomy" id="39325"/>
    <lineage>
        <taxon>Eukaryota</taxon>
        <taxon>Viridiplantae</taxon>
        <taxon>Streptophyta</taxon>
        <taxon>Embryophyta</taxon>
        <taxon>Tracheophyta</taxon>
        <taxon>Spermatophyta</taxon>
        <taxon>Magnoliopsida</taxon>
        <taxon>Ranunculales</taxon>
        <taxon>Circaeasteraceae</taxon>
        <taxon>Kingdonia</taxon>
    </lineage>
</organism>
<comment type="caution">
    <text evidence="1">The sequence shown here is derived from an EMBL/GenBank/DDBJ whole genome shotgun (WGS) entry which is preliminary data.</text>
</comment>
<dbReference type="OrthoDB" id="1000249at2759"/>
<dbReference type="EMBL" id="JACGCM010000593">
    <property type="protein sequence ID" value="KAF6170345.1"/>
    <property type="molecule type" value="Genomic_DNA"/>
</dbReference>
<proteinExistence type="predicted"/>
<evidence type="ECO:0000313" key="2">
    <source>
        <dbReference type="Proteomes" id="UP000541444"/>
    </source>
</evidence>
<keyword evidence="2" id="KW-1185">Reference proteome</keyword>
<gene>
    <name evidence="1" type="ORF">GIB67_043035</name>
</gene>
<dbReference type="Proteomes" id="UP000541444">
    <property type="component" value="Unassembled WGS sequence"/>
</dbReference>
<protein>
    <submittedName>
        <fullName evidence="1">Uncharacterized protein</fullName>
    </submittedName>
</protein>
<accession>A0A7J7NT18</accession>
<evidence type="ECO:0000313" key="1">
    <source>
        <dbReference type="EMBL" id="KAF6170345.1"/>
    </source>
</evidence>
<reference evidence="1 2" key="1">
    <citation type="journal article" date="2020" name="IScience">
        <title>Genome Sequencing of the Endangered Kingdonia uniflora (Circaeasteraceae, Ranunculales) Reveals Potential Mechanisms of Evolutionary Specialization.</title>
        <authorList>
            <person name="Sun Y."/>
            <person name="Deng T."/>
            <person name="Zhang A."/>
            <person name="Moore M.J."/>
            <person name="Landis J.B."/>
            <person name="Lin N."/>
            <person name="Zhang H."/>
            <person name="Zhang X."/>
            <person name="Huang J."/>
            <person name="Zhang X."/>
            <person name="Sun H."/>
            <person name="Wang H."/>
        </authorList>
    </citation>
    <scope>NUCLEOTIDE SEQUENCE [LARGE SCALE GENOMIC DNA]</scope>
    <source>
        <strain evidence="1">TB1705</strain>
        <tissue evidence="1">Leaf</tissue>
    </source>
</reference>
<dbReference type="PANTHER" id="PTHR33116">
    <property type="entry name" value="REVERSE TRANSCRIPTASE ZINC-BINDING DOMAIN-CONTAINING PROTEIN-RELATED-RELATED"/>
    <property type="match status" value="1"/>
</dbReference>
<sequence>MLKQISKIKWLQNGDLNTAYYHKAIKARKSKNALMFIHDSEDHAVFDPVVVSTAAINYFKSIIGTGGRAVDIEAIRNLKFKASIKIEGHGLLTRAITEDEVRATLFSIEDCKSPGSNSGVNDNTKIAISDSLGIGMGSFPVKYLRLSLLSSGLKKGDCQQLIERLIGRIYSWQNRYLSGDGSVIDVINRIYSRFLWHGSNTEKKHTPIAWKSLCYPKKGGLGFKCLRTWNKAAIMRQTFRLAAKEDNILVA</sequence>
<name>A0A7J7NT18_9MAGN</name>
<dbReference type="PANTHER" id="PTHR33116:SF84">
    <property type="entry name" value="RNA-DIRECTED DNA POLYMERASE"/>
    <property type="match status" value="1"/>
</dbReference>
<dbReference type="AlphaFoldDB" id="A0A7J7NT18"/>